<keyword evidence="1" id="KW-0175">Coiled coil</keyword>
<gene>
    <name evidence="2" type="ORF">SAMN04489735_10367</name>
</gene>
<reference evidence="2 3" key="1">
    <citation type="submission" date="2016-10" db="EMBL/GenBank/DDBJ databases">
        <authorList>
            <person name="de Groot N.N."/>
        </authorList>
    </citation>
    <scope>NUCLEOTIDE SEQUENCE [LARGE SCALE GENOMIC DNA]</scope>
    <source>
        <strain evidence="2 3">L 420-91</strain>
    </source>
</reference>
<dbReference type="RefSeq" id="WP_091261055.1">
    <property type="nucleotide sequence ID" value="NZ_FNDE01000036.1"/>
</dbReference>
<evidence type="ECO:0000313" key="2">
    <source>
        <dbReference type="EMBL" id="SDH60566.1"/>
    </source>
</evidence>
<proteinExistence type="predicted"/>
<feature type="coiled-coil region" evidence="1">
    <location>
        <begin position="1"/>
        <end position="35"/>
    </location>
</feature>
<name>A0A1G8DS96_ANETH</name>
<dbReference type="AlphaFoldDB" id="A0A1G8DS96"/>
<protein>
    <submittedName>
        <fullName evidence="2">Uncharacterized protein</fullName>
    </submittedName>
</protein>
<dbReference type="Proteomes" id="UP000198956">
    <property type="component" value="Unassembled WGS sequence"/>
</dbReference>
<accession>A0A1G8DS96</accession>
<sequence length="64" mass="7454">MKKILSELQSLREVQSRLEKRMETLEAGQNDLKNNIRNKIDGLAEKILEKLDHTLQTVHKVKIS</sequence>
<organism evidence="2 3">
    <name type="scientific">Aneurinibacillus thermoaerophilus</name>
    <dbReference type="NCBI Taxonomy" id="143495"/>
    <lineage>
        <taxon>Bacteria</taxon>
        <taxon>Bacillati</taxon>
        <taxon>Bacillota</taxon>
        <taxon>Bacilli</taxon>
        <taxon>Bacillales</taxon>
        <taxon>Paenibacillaceae</taxon>
        <taxon>Aneurinibacillus group</taxon>
        <taxon>Aneurinibacillus</taxon>
    </lineage>
</organism>
<evidence type="ECO:0000256" key="1">
    <source>
        <dbReference type="SAM" id="Coils"/>
    </source>
</evidence>
<dbReference type="EMBL" id="FNDE01000036">
    <property type="protein sequence ID" value="SDH60566.1"/>
    <property type="molecule type" value="Genomic_DNA"/>
</dbReference>
<evidence type="ECO:0000313" key="3">
    <source>
        <dbReference type="Proteomes" id="UP000198956"/>
    </source>
</evidence>